<keyword evidence="1" id="KW-0175">Coiled coil</keyword>
<comment type="caution">
    <text evidence="3">The sequence shown here is derived from an EMBL/GenBank/DDBJ whole genome shotgun (WGS) entry which is preliminary data.</text>
</comment>
<protein>
    <submittedName>
        <fullName evidence="3">Uncharacterized protein</fullName>
    </submittedName>
</protein>
<gene>
    <name evidence="3" type="ORF">PXEA_LOCUS30135</name>
</gene>
<evidence type="ECO:0000256" key="2">
    <source>
        <dbReference type="SAM" id="Phobius"/>
    </source>
</evidence>
<evidence type="ECO:0000256" key="1">
    <source>
        <dbReference type="SAM" id="Coils"/>
    </source>
</evidence>
<dbReference type="AlphaFoldDB" id="A0A3S5BRS7"/>
<feature type="coiled-coil region" evidence="1">
    <location>
        <begin position="10"/>
        <end position="37"/>
    </location>
</feature>
<organism evidence="3 4">
    <name type="scientific">Protopolystoma xenopodis</name>
    <dbReference type="NCBI Taxonomy" id="117903"/>
    <lineage>
        <taxon>Eukaryota</taxon>
        <taxon>Metazoa</taxon>
        <taxon>Spiralia</taxon>
        <taxon>Lophotrochozoa</taxon>
        <taxon>Platyhelminthes</taxon>
        <taxon>Monogenea</taxon>
        <taxon>Polyopisthocotylea</taxon>
        <taxon>Polystomatidea</taxon>
        <taxon>Polystomatidae</taxon>
        <taxon>Protopolystoma</taxon>
    </lineage>
</organism>
<keyword evidence="2" id="KW-0812">Transmembrane</keyword>
<dbReference type="EMBL" id="CAAALY010252931">
    <property type="protein sequence ID" value="VEL36695.1"/>
    <property type="molecule type" value="Genomic_DNA"/>
</dbReference>
<dbReference type="Proteomes" id="UP000784294">
    <property type="component" value="Unassembled WGS sequence"/>
</dbReference>
<evidence type="ECO:0000313" key="3">
    <source>
        <dbReference type="EMBL" id="VEL36695.1"/>
    </source>
</evidence>
<name>A0A3S5BRS7_9PLAT</name>
<reference evidence="3" key="1">
    <citation type="submission" date="2018-11" db="EMBL/GenBank/DDBJ databases">
        <authorList>
            <consortium name="Pathogen Informatics"/>
        </authorList>
    </citation>
    <scope>NUCLEOTIDE SEQUENCE</scope>
</reference>
<proteinExistence type="predicted"/>
<keyword evidence="2" id="KW-0472">Membrane</keyword>
<evidence type="ECO:0000313" key="4">
    <source>
        <dbReference type="Proteomes" id="UP000784294"/>
    </source>
</evidence>
<keyword evidence="2" id="KW-1133">Transmembrane helix</keyword>
<accession>A0A3S5BRS7</accession>
<feature type="transmembrane region" description="Helical" evidence="2">
    <location>
        <begin position="62"/>
        <end position="83"/>
    </location>
</feature>
<keyword evidence="4" id="KW-1185">Reference proteome</keyword>
<sequence length="89" mass="10378">MSTICTNIILQGQEEEIARLRTEVSDLARQEATIQDKLVENKRRLEAIDAENQLAKMRIEKVGFIIEFKFIFFIFLVLDYHFLALCVSV</sequence>